<accession>A0A6J5QJV5</accession>
<protein>
    <submittedName>
        <fullName evidence="1">Uncharacterized protein</fullName>
    </submittedName>
</protein>
<name>A0A6J5QJV5_9CAUD</name>
<sequence>MSFDLTFAQRAKLIAMLSGLQVQGLGEARTMNALMDAIEFGKAEAEEIKFAFDYETGQMTWDPKAVVGRIYSIVLALPQAAALVRALDRVPVTMADRKWLLDLAELLTASVSR</sequence>
<proteinExistence type="predicted"/>
<organism evidence="1">
    <name type="scientific">uncultured Caudovirales phage</name>
    <dbReference type="NCBI Taxonomy" id="2100421"/>
    <lineage>
        <taxon>Viruses</taxon>
        <taxon>Duplodnaviria</taxon>
        <taxon>Heunggongvirae</taxon>
        <taxon>Uroviricota</taxon>
        <taxon>Caudoviricetes</taxon>
        <taxon>Peduoviridae</taxon>
        <taxon>Maltschvirus</taxon>
        <taxon>Maltschvirus maltsch</taxon>
    </lineage>
</organism>
<reference evidence="1" key="1">
    <citation type="submission" date="2020-05" db="EMBL/GenBank/DDBJ databases">
        <authorList>
            <person name="Chiriac C."/>
            <person name="Salcher M."/>
            <person name="Ghai R."/>
            <person name="Kavagutti S V."/>
        </authorList>
    </citation>
    <scope>NUCLEOTIDE SEQUENCE</scope>
</reference>
<evidence type="ECO:0000313" key="1">
    <source>
        <dbReference type="EMBL" id="CAB4184899.1"/>
    </source>
</evidence>
<dbReference type="EMBL" id="LR797061">
    <property type="protein sequence ID" value="CAB4184899.1"/>
    <property type="molecule type" value="Genomic_DNA"/>
</dbReference>
<gene>
    <name evidence="1" type="ORF">UFOVP1122_44</name>
</gene>